<evidence type="ECO:0000256" key="3">
    <source>
        <dbReference type="ARBA" id="ARBA00022630"/>
    </source>
</evidence>
<accession>A0AAD9K507</accession>
<keyword evidence="9" id="KW-1185">Reference proteome</keyword>
<comment type="cofactor">
    <cofactor evidence="1">
        <name>FMN</name>
        <dbReference type="ChEBI" id="CHEBI:58210"/>
    </cofactor>
</comment>
<feature type="chain" id="PRO_5042183146" description="Dihydroorotate dehydrogenase catalytic domain-containing protein" evidence="6">
    <location>
        <begin position="17"/>
        <end position="178"/>
    </location>
</feature>
<dbReference type="AlphaFoldDB" id="A0AAD9K507"/>
<dbReference type="InterPro" id="IPR050074">
    <property type="entry name" value="DHO_dehydrogenase"/>
</dbReference>
<dbReference type="InterPro" id="IPR005720">
    <property type="entry name" value="Dihydroorotate_DH_cat"/>
</dbReference>
<dbReference type="Gene3D" id="3.20.20.70">
    <property type="entry name" value="Aldolase class I"/>
    <property type="match status" value="1"/>
</dbReference>
<keyword evidence="4" id="KW-0288">FMN</keyword>
<proteinExistence type="predicted"/>
<dbReference type="InterPro" id="IPR013785">
    <property type="entry name" value="Aldolase_TIM"/>
</dbReference>
<dbReference type="GO" id="GO:0006207">
    <property type="term" value="P:'de novo' pyrimidine nucleobase biosynthetic process"/>
    <property type="evidence" value="ECO:0007669"/>
    <property type="project" value="TreeGrafter"/>
</dbReference>
<gene>
    <name evidence="8" type="ORF">LSH36_69g04045</name>
</gene>
<evidence type="ECO:0000256" key="1">
    <source>
        <dbReference type="ARBA" id="ARBA00001917"/>
    </source>
</evidence>
<evidence type="ECO:0000313" key="8">
    <source>
        <dbReference type="EMBL" id="KAK2164070.1"/>
    </source>
</evidence>
<evidence type="ECO:0000256" key="6">
    <source>
        <dbReference type="SAM" id="SignalP"/>
    </source>
</evidence>
<keyword evidence="6" id="KW-0732">Signal</keyword>
<dbReference type="GO" id="GO:0005743">
    <property type="term" value="C:mitochondrial inner membrane"/>
    <property type="evidence" value="ECO:0007669"/>
    <property type="project" value="TreeGrafter"/>
</dbReference>
<comment type="caution">
    <text evidence="8">The sequence shown here is derived from an EMBL/GenBank/DDBJ whole genome shotgun (WGS) entry which is preliminary data.</text>
</comment>
<dbReference type="GO" id="GO:0004152">
    <property type="term" value="F:dihydroorotate dehydrogenase activity"/>
    <property type="evidence" value="ECO:0007669"/>
    <property type="project" value="TreeGrafter"/>
</dbReference>
<evidence type="ECO:0000259" key="7">
    <source>
        <dbReference type="Pfam" id="PF01180"/>
    </source>
</evidence>
<dbReference type="Pfam" id="PF01180">
    <property type="entry name" value="DHO_dh"/>
    <property type="match status" value="1"/>
</dbReference>
<evidence type="ECO:0000256" key="5">
    <source>
        <dbReference type="ARBA" id="ARBA00023002"/>
    </source>
</evidence>
<name>A0AAD9K507_9ANNE</name>
<dbReference type="SUPFAM" id="SSF51395">
    <property type="entry name" value="FMN-linked oxidoreductases"/>
    <property type="match status" value="1"/>
</dbReference>
<feature type="domain" description="Dihydroorotate dehydrogenase catalytic" evidence="7">
    <location>
        <begin position="51"/>
        <end position="149"/>
    </location>
</feature>
<protein>
    <recommendedName>
        <fullName evidence="7">Dihydroorotate dehydrogenase catalytic domain-containing protein</fullName>
    </recommendedName>
</protein>
<dbReference type="Proteomes" id="UP001208570">
    <property type="component" value="Unassembled WGS sequence"/>
</dbReference>
<dbReference type="PANTHER" id="PTHR48109:SF4">
    <property type="entry name" value="DIHYDROOROTATE DEHYDROGENASE (QUINONE), MITOCHONDRIAL"/>
    <property type="match status" value="1"/>
</dbReference>
<keyword evidence="5" id="KW-0560">Oxidoreductase</keyword>
<evidence type="ECO:0000256" key="2">
    <source>
        <dbReference type="ARBA" id="ARBA00004725"/>
    </source>
</evidence>
<evidence type="ECO:0000256" key="4">
    <source>
        <dbReference type="ARBA" id="ARBA00022643"/>
    </source>
</evidence>
<reference evidence="8" key="1">
    <citation type="journal article" date="2023" name="Mol. Biol. Evol.">
        <title>Third-Generation Sequencing Reveals the Adaptive Role of the Epigenome in Three Deep-Sea Polychaetes.</title>
        <authorList>
            <person name="Perez M."/>
            <person name="Aroh O."/>
            <person name="Sun Y."/>
            <person name="Lan Y."/>
            <person name="Juniper S.K."/>
            <person name="Young C.R."/>
            <person name="Angers B."/>
            <person name="Qian P.Y."/>
        </authorList>
    </citation>
    <scope>NUCLEOTIDE SEQUENCE</scope>
    <source>
        <strain evidence="8">P08H-3</strain>
    </source>
</reference>
<evidence type="ECO:0000313" key="9">
    <source>
        <dbReference type="Proteomes" id="UP001208570"/>
    </source>
</evidence>
<dbReference type="GO" id="GO:0009220">
    <property type="term" value="P:pyrimidine ribonucleotide biosynthetic process"/>
    <property type="evidence" value="ECO:0007669"/>
    <property type="project" value="TreeGrafter"/>
</dbReference>
<organism evidence="8 9">
    <name type="scientific">Paralvinella palmiformis</name>
    <dbReference type="NCBI Taxonomy" id="53620"/>
    <lineage>
        <taxon>Eukaryota</taxon>
        <taxon>Metazoa</taxon>
        <taxon>Spiralia</taxon>
        <taxon>Lophotrochozoa</taxon>
        <taxon>Annelida</taxon>
        <taxon>Polychaeta</taxon>
        <taxon>Sedentaria</taxon>
        <taxon>Canalipalpata</taxon>
        <taxon>Terebellida</taxon>
        <taxon>Terebelliformia</taxon>
        <taxon>Alvinellidae</taxon>
        <taxon>Paralvinella</taxon>
    </lineage>
</organism>
<comment type="pathway">
    <text evidence="2">Pyrimidine metabolism; UMP biosynthesis via de novo pathway.</text>
</comment>
<dbReference type="EMBL" id="JAODUP010000069">
    <property type="protein sequence ID" value="KAK2164070.1"/>
    <property type="molecule type" value="Genomic_DNA"/>
</dbReference>
<feature type="signal peptide" evidence="6">
    <location>
        <begin position="1"/>
        <end position="16"/>
    </location>
</feature>
<dbReference type="PANTHER" id="PTHR48109">
    <property type="entry name" value="DIHYDROOROTATE DEHYDROGENASE (QUINONE), MITOCHONDRIAL-RELATED"/>
    <property type="match status" value="1"/>
</dbReference>
<sequence length="178" mass="19481">MTGSLFLSILFSYWLSSGPVVPDDRNMLNENLWSPDRPTLSGYTGPVKGVVGVNLGKNKNSEDDVIDYVQGVRTFGEVADYLVINVSSPNTPGLRELQHKDVLSHLIKEVVSECKKLPEDSRPPLLVKISPDLTEQEKIDIAAVVAGPQVTNQLISLIKDARVNSILSAVIGTRVVFR</sequence>
<keyword evidence="3" id="KW-0285">Flavoprotein</keyword>